<protein>
    <recommendedName>
        <fullName evidence="6">Glycosyltransferase</fullName>
        <ecNumber evidence="6">2.4.1.-</ecNumber>
    </recommendedName>
</protein>
<keyword evidence="5" id="KW-0328">Glycosyltransferase</keyword>
<dbReference type="AlphaFoldDB" id="A0A7G3KDC7"/>
<evidence type="ECO:0000256" key="6">
    <source>
        <dbReference type="RuleBase" id="RU362057"/>
    </source>
</evidence>
<dbReference type="PANTHER" id="PTHR48049:SF167">
    <property type="entry name" value="GLYCOSYLTRANSFERASE"/>
    <property type="match status" value="1"/>
</dbReference>
<dbReference type="SUPFAM" id="SSF53756">
    <property type="entry name" value="UDP-Glycosyltransferase/glycogen phosphorylase"/>
    <property type="match status" value="1"/>
</dbReference>
<dbReference type="EC" id="2.4.1.-" evidence="6"/>
<evidence type="ECO:0000256" key="2">
    <source>
        <dbReference type="ARBA" id="ARBA00009995"/>
    </source>
</evidence>
<accession>A0A7G3KDC7</accession>
<dbReference type="GO" id="GO:0035251">
    <property type="term" value="F:UDP-glucosyltransferase activity"/>
    <property type="evidence" value="ECO:0007669"/>
    <property type="project" value="InterPro"/>
</dbReference>
<proteinExistence type="evidence at transcript level"/>
<dbReference type="InterPro" id="IPR050481">
    <property type="entry name" value="UDP-glycosyltransf_plant"/>
</dbReference>
<dbReference type="FunFam" id="3.40.50.2000:FF:000087">
    <property type="entry name" value="Glycosyltransferase"/>
    <property type="match status" value="1"/>
</dbReference>
<dbReference type="CDD" id="cd03784">
    <property type="entry name" value="GT1_Gtf-like"/>
    <property type="match status" value="1"/>
</dbReference>
<keyword evidence="3 5" id="KW-0808">Transferase</keyword>
<evidence type="ECO:0000256" key="4">
    <source>
        <dbReference type="ARBA" id="ARBA00023229"/>
    </source>
</evidence>
<evidence type="ECO:0000256" key="3">
    <source>
        <dbReference type="ARBA" id="ARBA00022679"/>
    </source>
</evidence>
<dbReference type="GO" id="GO:0016114">
    <property type="term" value="P:terpenoid biosynthetic process"/>
    <property type="evidence" value="ECO:0007669"/>
    <property type="project" value="UniProtKB-UniPathway"/>
</dbReference>
<evidence type="ECO:0000313" key="7">
    <source>
        <dbReference type="EMBL" id="QEA68975.1"/>
    </source>
</evidence>
<dbReference type="GO" id="GO:0009718">
    <property type="term" value="P:anthocyanin-containing compound biosynthetic process"/>
    <property type="evidence" value="ECO:0007669"/>
    <property type="project" value="UniProtKB-ARBA"/>
</dbReference>
<comment type="pathway">
    <text evidence="1">Secondary metabolite biosynthesis; terpenoid biosynthesis.</text>
</comment>
<dbReference type="InterPro" id="IPR035595">
    <property type="entry name" value="UDP_glycos_trans_CS"/>
</dbReference>
<dbReference type="FunFam" id="3.40.50.2000:FF:000037">
    <property type="entry name" value="Glycosyltransferase"/>
    <property type="match status" value="1"/>
</dbReference>
<dbReference type="UniPathway" id="UPA00213"/>
<evidence type="ECO:0000256" key="1">
    <source>
        <dbReference type="ARBA" id="ARBA00004721"/>
    </source>
</evidence>
<organism evidence="7">
    <name type="scientific">Panax ginseng</name>
    <name type="common">Korean ginseng</name>
    <dbReference type="NCBI Taxonomy" id="4054"/>
    <lineage>
        <taxon>Eukaryota</taxon>
        <taxon>Viridiplantae</taxon>
        <taxon>Streptophyta</taxon>
        <taxon>Embryophyta</taxon>
        <taxon>Tracheophyta</taxon>
        <taxon>Spermatophyta</taxon>
        <taxon>Magnoliopsida</taxon>
        <taxon>eudicotyledons</taxon>
        <taxon>Gunneridae</taxon>
        <taxon>Pentapetalae</taxon>
        <taxon>asterids</taxon>
        <taxon>campanulids</taxon>
        <taxon>Apiales</taxon>
        <taxon>Araliaceae</taxon>
        <taxon>Panax</taxon>
    </lineage>
</organism>
<dbReference type="EMBL" id="MH673772">
    <property type="protein sequence ID" value="QEA68975.1"/>
    <property type="molecule type" value="mRNA"/>
</dbReference>
<name>A0A7G3KDC7_PANGI</name>
<sequence length="460" mass="51626">MDGKSLHIAMFPWFGFGHLIPFLHLANKLAERGHKISFFVTPKTLHKLEHLNLHPHLITFIQIILPHVDGLPPGAETTADVPFPLLSLLMTAMDLTRPAIETCLQKLKPHFIFYDFTHWLPSVTRPLGIKAIYYSVISSVVRAYILRYGSSDLQRNQLTEADFMKPPPDFPPHSSIKLRANEARELVTFYTKEFGRNIWFARRVFISTTECDAICLKTCREIEGPYCEYVEKHLNKPLLLAGPVVPEEPTDSALEERWTNWLDGFEPKTVIFCSYGSECVLQKDQFQQLVLGFELTGLPFLAALKPPIGAEESALPEGFEERNEGRGIVYGGWIQQQLILGHPSVGCFVSHCGSGSMSEGLVSECQLVLLPHAGDQVFNARFMGGDLKVGVEIEKGEEDGLFTKEGVCKAIQSVMDFDSKVGKEVRENHAKFRQVLLNKGLENSYIDGLVEKLQDLLVAS</sequence>
<keyword evidence="4" id="KW-0414">Isoprene biosynthesis</keyword>
<dbReference type="Gene3D" id="3.40.50.2000">
    <property type="entry name" value="Glycogen Phosphorylase B"/>
    <property type="match status" value="2"/>
</dbReference>
<reference evidence="7" key="1">
    <citation type="submission" date="2018-07" db="EMBL/GenBank/DDBJ databases">
        <title>Identification of four glycosyltransferase involved of panasenoside and ginsenoside biosynthesis in Panax ginseng.</title>
        <authorList>
            <person name="Yin Q."/>
        </authorList>
    </citation>
    <scope>NUCLEOTIDE SEQUENCE</scope>
</reference>
<dbReference type="InterPro" id="IPR002213">
    <property type="entry name" value="UDP_glucos_trans"/>
</dbReference>
<dbReference type="PROSITE" id="PS00375">
    <property type="entry name" value="UDPGT"/>
    <property type="match status" value="1"/>
</dbReference>
<dbReference type="PANTHER" id="PTHR48049">
    <property type="entry name" value="GLYCOSYLTRANSFERASE"/>
    <property type="match status" value="1"/>
</dbReference>
<dbReference type="Pfam" id="PF00201">
    <property type="entry name" value="UDPGT"/>
    <property type="match status" value="1"/>
</dbReference>
<evidence type="ECO:0000256" key="5">
    <source>
        <dbReference type="RuleBase" id="RU003718"/>
    </source>
</evidence>
<comment type="similarity">
    <text evidence="2 5">Belongs to the UDP-glycosyltransferase family.</text>
</comment>